<dbReference type="EMBL" id="JAALLS010000046">
    <property type="protein sequence ID" value="NGP90246.1"/>
    <property type="molecule type" value="Genomic_DNA"/>
</dbReference>
<dbReference type="SUPFAM" id="SSF63829">
    <property type="entry name" value="Calcium-dependent phosphotriesterase"/>
    <property type="match status" value="1"/>
</dbReference>
<feature type="signal peptide" evidence="1">
    <location>
        <begin position="1"/>
        <end position="22"/>
    </location>
</feature>
<dbReference type="RefSeq" id="WP_165271468.1">
    <property type="nucleotide sequence ID" value="NZ_JAALLS010000046.1"/>
</dbReference>
<accession>A0A6M1T4B0</accession>
<keyword evidence="1" id="KW-0732">Signal</keyword>
<evidence type="ECO:0000256" key="1">
    <source>
        <dbReference type="SAM" id="SignalP"/>
    </source>
</evidence>
<dbReference type="Proteomes" id="UP000479132">
    <property type="component" value="Unassembled WGS sequence"/>
</dbReference>
<dbReference type="InterPro" id="IPR011042">
    <property type="entry name" value="6-blade_b-propeller_TolB-like"/>
</dbReference>
<comment type="caution">
    <text evidence="2">The sequence shown here is derived from an EMBL/GenBank/DDBJ whole genome shotgun (WGS) entry which is preliminary data.</text>
</comment>
<dbReference type="Gene3D" id="2.120.10.30">
    <property type="entry name" value="TolB, C-terminal domain"/>
    <property type="match status" value="1"/>
</dbReference>
<sequence>MTNNIFWVITLISFLFIDFSQAPTPDTAKIIELEEYRTFISYEDQKLSNPQIIRYNDRNSHLFVYDTAESTVFEFDSNGEIVNRYGQRGRGPGEFLKVSNIFLANNYLYIVDPVQYRIMRFTFDGELAGSMNYGKGDSQALPPPAPTPLAPRAKKINNQPVVAENGQILLSNIYPG</sequence>
<organism evidence="2 3">
    <name type="scientific">Fodinibius halophilus</name>
    <dbReference type="NCBI Taxonomy" id="1736908"/>
    <lineage>
        <taxon>Bacteria</taxon>
        <taxon>Pseudomonadati</taxon>
        <taxon>Balneolota</taxon>
        <taxon>Balneolia</taxon>
        <taxon>Balneolales</taxon>
        <taxon>Balneolaceae</taxon>
        <taxon>Fodinibius</taxon>
    </lineage>
</organism>
<protein>
    <submittedName>
        <fullName evidence="2">6-bladed beta-propeller</fullName>
    </submittedName>
</protein>
<keyword evidence="3" id="KW-1185">Reference proteome</keyword>
<evidence type="ECO:0000313" key="2">
    <source>
        <dbReference type="EMBL" id="NGP90246.1"/>
    </source>
</evidence>
<evidence type="ECO:0000313" key="3">
    <source>
        <dbReference type="Proteomes" id="UP000479132"/>
    </source>
</evidence>
<feature type="non-terminal residue" evidence="2">
    <location>
        <position position="176"/>
    </location>
</feature>
<dbReference type="Pfam" id="PF17170">
    <property type="entry name" value="DUF5128"/>
    <property type="match status" value="1"/>
</dbReference>
<reference evidence="2 3" key="1">
    <citation type="submission" date="2020-02" db="EMBL/GenBank/DDBJ databases">
        <title>Aliifodinibius halophilus 2W32, complete genome.</title>
        <authorList>
            <person name="Li Y."/>
            <person name="Wu S."/>
        </authorList>
    </citation>
    <scope>NUCLEOTIDE SEQUENCE [LARGE SCALE GENOMIC DNA]</scope>
    <source>
        <strain evidence="2 3">2W32</strain>
    </source>
</reference>
<feature type="chain" id="PRO_5027001571" evidence="1">
    <location>
        <begin position="23"/>
        <end position="176"/>
    </location>
</feature>
<dbReference type="AlphaFoldDB" id="A0A6M1T4B0"/>
<proteinExistence type="predicted"/>
<gene>
    <name evidence="2" type="ORF">G3569_17940</name>
</gene>
<name>A0A6M1T4B0_9BACT</name>